<sequence>MNMTKRFILQFFFQLLFVFFLLSIIFLLFWAIIGFTAMKNELNTDLTQADSSNIEDWITVKDEKISISNDLKDLVRKQNGWLAILSENGNPLETYNLPEGNSFSKADFSLLLSESEDYPYQYSMWPIQQDTAMPLIVLYGKEVGSKSILNTIKVGVNWQKNQLNIPDTIRKTITDKHGWVQLVSKDGVVQDNYKAVNQKDRYSFQELFQLTNNEQKDVSAYFNRETGQVLLTGTDQTNSLHSDTEIMQDTGNKILFLFLLALLLLITLNIWFGYKFGAPLVTIMKWIGDLGKENYEEGHNKHSMMLTKKGKLQRKYKIYKELITTLTQLTTSLEQNKQLRIKANKARDEWISGLSHDLKTPLASIGGYAEMLQSDQYSWTEEEVRTFSSTIKEKAHYMKQLLEDLTLTYQLRSEGFPIAKERVEINEQIRRTVIHYVNGPAGQQYEFVFHPYPKELIAAVDPKWFQRIMENLIENAIKYNPPKTTVTITIGKLDHHLLIITISDNGVGMDNETLNRLFERYYRGTNTSSSKNGTGLGMTITKKLIELHGGSIKVRTELENGTTIRILFPLLDD</sequence>
<comment type="subcellular location">
    <subcellularLocation>
        <location evidence="2">Cell membrane</location>
        <topology evidence="2">Multi-pass membrane protein</topology>
    </subcellularLocation>
</comment>
<feature type="transmembrane region" description="Helical" evidence="10">
    <location>
        <begin position="12"/>
        <end position="33"/>
    </location>
</feature>
<evidence type="ECO:0000256" key="4">
    <source>
        <dbReference type="ARBA" id="ARBA00022553"/>
    </source>
</evidence>
<comment type="caution">
    <text evidence="12">The sequence shown here is derived from an EMBL/GenBank/DDBJ whole genome shotgun (WGS) entry which is preliminary data.</text>
</comment>
<keyword evidence="7" id="KW-0418">Kinase</keyword>
<dbReference type="InterPro" id="IPR003661">
    <property type="entry name" value="HisK_dim/P_dom"/>
</dbReference>
<organism evidence="12 13">
    <name type="scientific">Niallia circulans</name>
    <name type="common">Bacillus circulans</name>
    <dbReference type="NCBI Taxonomy" id="1397"/>
    <lineage>
        <taxon>Bacteria</taxon>
        <taxon>Bacillati</taxon>
        <taxon>Bacillota</taxon>
        <taxon>Bacilli</taxon>
        <taxon>Bacillales</taxon>
        <taxon>Bacillaceae</taxon>
        <taxon>Niallia</taxon>
    </lineage>
</organism>
<dbReference type="SMART" id="SM00387">
    <property type="entry name" value="HATPase_c"/>
    <property type="match status" value="1"/>
</dbReference>
<dbReference type="PATRIC" id="fig|1397.4.peg.4724"/>
<dbReference type="PANTHER" id="PTHR43711">
    <property type="entry name" value="TWO-COMPONENT HISTIDINE KINASE"/>
    <property type="match status" value="1"/>
</dbReference>
<dbReference type="PROSITE" id="PS50109">
    <property type="entry name" value="HIS_KIN"/>
    <property type="match status" value="1"/>
</dbReference>
<dbReference type="InterPro" id="IPR004358">
    <property type="entry name" value="Sig_transdc_His_kin-like_C"/>
</dbReference>
<dbReference type="FunFam" id="3.30.565.10:FF:000006">
    <property type="entry name" value="Sensor histidine kinase WalK"/>
    <property type="match status" value="1"/>
</dbReference>
<evidence type="ECO:0000256" key="8">
    <source>
        <dbReference type="ARBA" id="ARBA00022840"/>
    </source>
</evidence>
<dbReference type="CDD" id="cd00082">
    <property type="entry name" value="HisKA"/>
    <property type="match status" value="1"/>
</dbReference>
<dbReference type="SUPFAM" id="SSF47384">
    <property type="entry name" value="Homodimeric domain of signal transducing histidine kinase"/>
    <property type="match status" value="1"/>
</dbReference>
<protein>
    <recommendedName>
        <fullName evidence="3">histidine kinase</fullName>
        <ecNumber evidence="3">2.7.13.3</ecNumber>
    </recommendedName>
</protein>
<dbReference type="InterPro" id="IPR003594">
    <property type="entry name" value="HATPase_dom"/>
</dbReference>
<dbReference type="Proteomes" id="UP000036045">
    <property type="component" value="Unassembled WGS sequence"/>
</dbReference>
<evidence type="ECO:0000313" key="12">
    <source>
        <dbReference type="EMBL" id="KLV27069.1"/>
    </source>
</evidence>
<evidence type="ECO:0000256" key="5">
    <source>
        <dbReference type="ARBA" id="ARBA00022679"/>
    </source>
</evidence>
<dbReference type="GO" id="GO:0000155">
    <property type="term" value="F:phosphorelay sensor kinase activity"/>
    <property type="evidence" value="ECO:0007669"/>
    <property type="project" value="InterPro"/>
</dbReference>
<evidence type="ECO:0000256" key="10">
    <source>
        <dbReference type="SAM" id="Phobius"/>
    </source>
</evidence>
<dbReference type="RefSeq" id="WP_047941613.1">
    <property type="nucleotide sequence ID" value="NZ_LDPH01000006.1"/>
</dbReference>
<keyword evidence="5" id="KW-0808">Transferase</keyword>
<evidence type="ECO:0000256" key="1">
    <source>
        <dbReference type="ARBA" id="ARBA00000085"/>
    </source>
</evidence>
<dbReference type="SMART" id="SM00388">
    <property type="entry name" value="HisKA"/>
    <property type="match status" value="1"/>
</dbReference>
<dbReference type="Pfam" id="PF02518">
    <property type="entry name" value="HATPase_c"/>
    <property type="match status" value="1"/>
</dbReference>
<dbReference type="EC" id="2.7.13.3" evidence="3"/>
<feature type="domain" description="Histidine kinase" evidence="11">
    <location>
        <begin position="353"/>
        <end position="572"/>
    </location>
</feature>
<name>A0A0J1IM83_NIACI</name>
<dbReference type="SUPFAM" id="SSF55874">
    <property type="entry name" value="ATPase domain of HSP90 chaperone/DNA topoisomerase II/histidine kinase"/>
    <property type="match status" value="1"/>
</dbReference>
<dbReference type="PANTHER" id="PTHR43711:SF1">
    <property type="entry name" value="HISTIDINE KINASE 1"/>
    <property type="match status" value="1"/>
</dbReference>
<dbReference type="InterPro" id="IPR050736">
    <property type="entry name" value="Sensor_HK_Regulatory"/>
</dbReference>
<keyword evidence="8" id="KW-0067">ATP-binding</keyword>
<evidence type="ECO:0000313" key="13">
    <source>
        <dbReference type="Proteomes" id="UP000036045"/>
    </source>
</evidence>
<dbReference type="GO" id="GO:0005524">
    <property type="term" value="F:ATP binding"/>
    <property type="evidence" value="ECO:0007669"/>
    <property type="project" value="UniProtKB-KW"/>
</dbReference>
<keyword evidence="10" id="KW-1133">Transmembrane helix</keyword>
<keyword evidence="9" id="KW-0902">Two-component regulatory system</keyword>
<accession>A0A0J1IM83</accession>
<keyword evidence="4" id="KW-0597">Phosphoprotein</keyword>
<dbReference type="Gene3D" id="1.10.287.130">
    <property type="match status" value="1"/>
</dbReference>
<evidence type="ECO:0000256" key="9">
    <source>
        <dbReference type="ARBA" id="ARBA00023012"/>
    </source>
</evidence>
<dbReference type="OrthoDB" id="368131at2"/>
<dbReference type="EMBL" id="LDPH01000006">
    <property type="protein sequence ID" value="KLV27069.1"/>
    <property type="molecule type" value="Genomic_DNA"/>
</dbReference>
<dbReference type="InterPro" id="IPR005467">
    <property type="entry name" value="His_kinase_dom"/>
</dbReference>
<reference evidence="12 13" key="1">
    <citation type="submission" date="2015-05" db="EMBL/GenBank/DDBJ databases">
        <title>Whole genome sequence and identification of bacterial endophytes from Costus igneus.</title>
        <authorList>
            <person name="Lee Y.P."/>
            <person name="Gan H.M."/>
            <person name="Eng W."/>
            <person name="Wheatley M.S."/>
            <person name="Caraballo A."/>
            <person name="Polter S."/>
            <person name="Savka M.A."/>
            <person name="Hudson A.O."/>
        </authorList>
    </citation>
    <scope>NUCLEOTIDE SEQUENCE [LARGE SCALE GENOMIC DNA]</scope>
    <source>
        <strain evidence="12 13">RIT379</strain>
    </source>
</reference>
<keyword evidence="10" id="KW-0812">Transmembrane</keyword>
<comment type="catalytic activity">
    <reaction evidence="1">
        <text>ATP + protein L-histidine = ADP + protein N-phospho-L-histidine.</text>
        <dbReference type="EC" id="2.7.13.3"/>
    </reaction>
</comment>
<keyword evidence="10" id="KW-0472">Membrane</keyword>
<dbReference type="Gene3D" id="3.30.565.10">
    <property type="entry name" value="Histidine kinase-like ATPase, C-terminal domain"/>
    <property type="match status" value="1"/>
</dbReference>
<proteinExistence type="predicted"/>
<keyword evidence="13" id="KW-1185">Reference proteome</keyword>
<dbReference type="GO" id="GO:0005886">
    <property type="term" value="C:plasma membrane"/>
    <property type="evidence" value="ECO:0007669"/>
    <property type="project" value="UniProtKB-SubCell"/>
</dbReference>
<evidence type="ECO:0000256" key="2">
    <source>
        <dbReference type="ARBA" id="ARBA00004651"/>
    </source>
</evidence>
<evidence type="ECO:0000259" key="11">
    <source>
        <dbReference type="PROSITE" id="PS50109"/>
    </source>
</evidence>
<keyword evidence="6" id="KW-0547">Nucleotide-binding</keyword>
<dbReference type="InterPro" id="IPR036097">
    <property type="entry name" value="HisK_dim/P_sf"/>
</dbReference>
<dbReference type="InterPro" id="IPR036890">
    <property type="entry name" value="HATPase_C_sf"/>
</dbReference>
<evidence type="ECO:0000256" key="6">
    <source>
        <dbReference type="ARBA" id="ARBA00022741"/>
    </source>
</evidence>
<evidence type="ECO:0000256" key="7">
    <source>
        <dbReference type="ARBA" id="ARBA00022777"/>
    </source>
</evidence>
<dbReference type="PRINTS" id="PR00344">
    <property type="entry name" value="BCTRLSENSOR"/>
</dbReference>
<dbReference type="CDD" id="cd00075">
    <property type="entry name" value="HATPase"/>
    <property type="match status" value="1"/>
</dbReference>
<feature type="transmembrane region" description="Helical" evidence="10">
    <location>
        <begin position="254"/>
        <end position="274"/>
    </location>
</feature>
<dbReference type="Pfam" id="PF00512">
    <property type="entry name" value="HisKA"/>
    <property type="match status" value="1"/>
</dbReference>
<dbReference type="AlphaFoldDB" id="A0A0J1IM83"/>
<gene>
    <name evidence="12" type="ORF">ABW02_07810</name>
</gene>
<evidence type="ECO:0000256" key="3">
    <source>
        <dbReference type="ARBA" id="ARBA00012438"/>
    </source>
</evidence>